<proteinExistence type="predicted"/>
<dbReference type="EMBL" id="JADCNL010000012">
    <property type="protein sequence ID" value="KAG0457142.1"/>
    <property type="molecule type" value="Genomic_DNA"/>
</dbReference>
<dbReference type="OrthoDB" id="784141at2759"/>
<evidence type="ECO:0000256" key="1">
    <source>
        <dbReference type="SAM" id="MobiDB-lite"/>
    </source>
</evidence>
<keyword evidence="2" id="KW-0812">Transmembrane</keyword>
<reference evidence="3 4" key="1">
    <citation type="journal article" date="2020" name="Nat. Food">
        <title>A phased Vanilla planifolia genome enables genetic improvement of flavour and production.</title>
        <authorList>
            <person name="Hasing T."/>
            <person name="Tang H."/>
            <person name="Brym M."/>
            <person name="Khazi F."/>
            <person name="Huang T."/>
            <person name="Chambers A.H."/>
        </authorList>
    </citation>
    <scope>NUCLEOTIDE SEQUENCE [LARGE SCALE GENOMIC DNA]</scope>
    <source>
        <tissue evidence="3">Leaf</tissue>
    </source>
</reference>
<comment type="caution">
    <text evidence="3">The sequence shown here is derived from an EMBL/GenBank/DDBJ whole genome shotgun (WGS) entry which is preliminary data.</text>
</comment>
<feature type="transmembrane region" description="Helical" evidence="2">
    <location>
        <begin position="82"/>
        <end position="99"/>
    </location>
</feature>
<keyword evidence="2" id="KW-0472">Membrane</keyword>
<dbReference type="AlphaFoldDB" id="A0A835PT85"/>
<keyword evidence="2" id="KW-1133">Transmembrane helix</keyword>
<evidence type="ECO:0000313" key="3">
    <source>
        <dbReference type="EMBL" id="KAG0457142.1"/>
    </source>
</evidence>
<dbReference type="Proteomes" id="UP000636800">
    <property type="component" value="Chromosome 12"/>
</dbReference>
<name>A0A835PT85_VANPL</name>
<accession>A0A835PT85</accession>
<sequence>MAVAVTGGVLPVYHTPDVAELVDVAGDRYRPLLMKSVLLLGLLEQLHEKRVVNVFHRHNETLHLLPLATDPNRHAPLGRHRLLPSAAVALVLPPHLLPLRKPKKKRRKQRKREKRNQ</sequence>
<feature type="region of interest" description="Disordered" evidence="1">
    <location>
        <begin position="96"/>
        <end position="117"/>
    </location>
</feature>
<organism evidence="3 4">
    <name type="scientific">Vanilla planifolia</name>
    <name type="common">Vanilla</name>
    <dbReference type="NCBI Taxonomy" id="51239"/>
    <lineage>
        <taxon>Eukaryota</taxon>
        <taxon>Viridiplantae</taxon>
        <taxon>Streptophyta</taxon>
        <taxon>Embryophyta</taxon>
        <taxon>Tracheophyta</taxon>
        <taxon>Spermatophyta</taxon>
        <taxon>Magnoliopsida</taxon>
        <taxon>Liliopsida</taxon>
        <taxon>Asparagales</taxon>
        <taxon>Orchidaceae</taxon>
        <taxon>Vanilloideae</taxon>
        <taxon>Vanilleae</taxon>
        <taxon>Vanilla</taxon>
    </lineage>
</organism>
<evidence type="ECO:0000256" key="2">
    <source>
        <dbReference type="SAM" id="Phobius"/>
    </source>
</evidence>
<gene>
    <name evidence="3" type="ORF">HPP92_022299</name>
</gene>
<keyword evidence="4" id="KW-1185">Reference proteome</keyword>
<evidence type="ECO:0000313" key="4">
    <source>
        <dbReference type="Proteomes" id="UP000636800"/>
    </source>
</evidence>
<protein>
    <submittedName>
        <fullName evidence="3">Uncharacterized protein</fullName>
    </submittedName>
</protein>
<feature type="compositionally biased region" description="Basic residues" evidence="1">
    <location>
        <begin position="98"/>
        <end position="117"/>
    </location>
</feature>